<reference evidence="2 3" key="1">
    <citation type="journal article" date="2013" name="Environ. Microbiol.">
        <title>Complete genome, catabolic sub-proteomes and key-metabolites of Desulfobacula toluolica Tol2, a marine, aromatic compound-degrading, sulfate-reducing bacterium.</title>
        <authorList>
            <person name="Wohlbrand L."/>
            <person name="Jacob J.H."/>
            <person name="Kube M."/>
            <person name="Mussmann M."/>
            <person name="Jarling R."/>
            <person name="Beck A."/>
            <person name="Amann R."/>
            <person name="Wilkes H."/>
            <person name="Reinhardt R."/>
            <person name="Rabus R."/>
        </authorList>
    </citation>
    <scope>NUCLEOTIDE SEQUENCE [LARGE SCALE GENOMIC DNA]</scope>
    <source>
        <strain evidence="3">DSM 7467 / Tol2</strain>
    </source>
</reference>
<dbReference type="AlphaFoldDB" id="K0NPH3"/>
<keyword evidence="1" id="KW-1133">Transmembrane helix</keyword>
<sequence length="200" mass="22323">MPQFKKYRESVRPPLSIRLSLSIFIGCVFLGGLTWIMYPGINRLPALLPSLIFVLAVGTVAFLLLSLFYKVSIRISKKLMASSAEKEIILRVSGVKKDGSSYIRCENIQALNIRPYNVPGFASINPFCSRKGDEGEQIVILPGFKGEGILLTYTYEAFFSQKEKTHTILFPTNNAKGLSEILNDIIDKTDDTNKQPEGIE</sequence>
<evidence type="ECO:0000313" key="2">
    <source>
        <dbReference type="EMBL" id="CCK82033.1"/>
    </source>
</evidence>
<keyword evidence="1" id="KW-0472">Membrane</keyword>
<dbReference type="STRING" id="651182.TOL2_C38770"/>
<evidence type="ECO:0000256" key="1">
    <source>
        <dbReference type="SAM" id="Phobius"/>
    </source>
</evidence>
<protein>
    <recommendedName>
        <fullName evidence="4">Transmembrane protein</fullName>
    </recommendedName>
</protein>
<dbReference type="KEGG" id="dto:TOL2_C38770"/>
<feature type="transmembrane region" description="Helical" evidence="1">
    <location>
        <begin position="21"/>
        <end position="41"/>
    </location>
</feature>
<organism evidence="2 3">
    <name type="scientific">Desulfobacula toluolica (strain DSM 7467 / Tol2)</name>
    <dbReference type="NCBI Taxonomy" id="651182"/>
    <lineage>
        <taxon>Bacteria</taxon>
        <taxon>Pseudomonadati</taxon>
        <taxon>Thermodesulfobacteriota</taxon>
        <taxon>Desulfobacteria</taxon>
        <taxon>Desulfobacterales</taxon>
        <taxon>Desulfobacteraceae</taxon>
        <taxon>Desulfobacula</taxon>
    </lineage>
</organism>
<feature type="transmembrane region" description="Helical" evidence="1">
    <location>
        <begin position="47"/>
        <end position="69"/>
    </location>
</feature>
<name>K0NPH3_DESTT</name>
<dbReference type="Proteomes" id="UP000007347">
    <property type="component" value="Chromosome"/>
</dbReference>
<dbReference type="HOGENOM" id="CLU_1364392_0_0_7"/>
<accession>K0NPH3</accession>
<keyword evidence="1" id="KW-0812">Transmembrane</keyword>
<evidence type="ECO:0000313" key="3">
    <source>
        <dbReference type="Proteomes" id="UP000007347"/>
    </source>
</evidence>
<gene>
    <name evidence="2" type="ordered locus">TOL2_C38770</name>
</gene>
<keyword evidence="3" id="KW-1185">Reference proteome</keyword>
<dbReference type="EMBL" id="FO203503">
    <property type="protein sequence ID" value="CCK82033.1"/>
    <property type="molecule type" value="Genomic_DNA"/>
</dbReference>
<evidence type="ECO:0008006" key="4">
    <source>
        <dbReference type="Google" id="ProtNLM"/>
    </source>
</evidence>
<dbReference type="RefSeq" id="WP_014959215.1">
    <property type="nucleotide sequence ID" value="NC_018645.1"/>
</dbReference>
<proteinExistence type="predicted"/>